<organism evidence="2 3">
    <name type="scientific">Musa troglodytarum</name>
    <name type="common">fe'i banana</name>
    <dbReference type="NCBI Taxonomy" id="320322"/>
    <lineage>
        <taxon>Eukaryota</taxon>
        <taxon>Viridiplantae</taxon>
        <taxon>Streptophyta</taxon>
        <taxon>Embryophyta</taxon>
        <taxon>Tracheophyta</taxon>
        <taxon>Spermatophyta</taxon>
        <taxon>Magnoliopsida</taxon>
        <taxon>Liliopsida</taxon>
        <taxon>Zingiberales</taxon>
        <taxon>Musaceae</taxon>
        <taxon>Musa</taxon>
    </lineage>
</organism>
<evidence type="ECO:0000256" key="1">
    <source>
        <dbReference type="SAM" id="MobiDB-lite"/>
    </source>
</evidence>
<feature type="region of interest" description="Disordered" evidence="1">
    <location>
        <begin position="63"/>
        <end position="135"/>
    </location>
</feature>
<dbReference type="EMBL" id="CP097510">
    <property type="protein sequence ID" value="URE32189.1"/>
    <property type="molecule type" value="Genomic_DNA"/>
</dbReference>
<feature type="non-terminal residue" evidence="2">
    <location>
        <position position="1"/>
    </location>
</feature>
<feature type="region of interest" description="Disordered" evidence="1">
    <location>
        <begin position="1"/>
        <end position="32"/>
    </location>
</feature>
<protein>
    <submittedName>
        <fullName evidence="2">SRF-type transcription factor (DNA-binding and dimerization domain)</fullName>
    </submittedName>
</protein>
<reference evidence="2" key="1">
    <citation type="submission" date="2022-05" db="EMBL/GenBank/DDBJ databases">
        <title>The Musa troglodytarum L. genome provides insights into the mechanism of non-climacteric behaviour and enrichment of carotenoids.</title>
        <authorList>
            <person name="Wang J."/>
        </authorList>
    </citation>
    <scope>NUCLEOTIDE SEQUENCE</scope>
    <source>
        <tissue evidence="2">Leaf</tissue>
    </source>
</reference>
<feature type="compositionally biased region" description="Low complexity" evidence="1">
    <location>
        <begin position="107"/>
        <end position="129"/>
    </location>
</feature>
<sequence>YRVPAENGRGAVSSRAASQGRGPPTQVLPHRTPIVVVDGDVSPSPSYSASRRAFSVSQIGFRRGGRWRGEGGWSCGGSRTAPAARCASPSGGAACSRKPTSSPCSATPRSLSWSSPPPGSSTSSPAFPGTSPPRP</sequence>
<gene>
    <name evidence="2" type="ORF">MUK42_17755</name>
</gene>
<keyword evidence="3" id="KW-1185">Reference proteome</keyword>
<dbReference type="AlphaFoldDB" id="A0A9E7HCW8"/>
<evidence type="ECO:0000313" key="2">
    <source>
        <dbReference type="EMBL" id="URE32189.1"/>
    </source>
</evidence>
<accession>A0A9E7HCW8</accession>
<proteinExistence type="predicted"/>
<evidence type="ECO:0000313" key="3">
    <source>
        <dbReference type="Proteomes" id="UP001055439"/>
    </source>
</evidence>
<name>A0A9E7HCW8_9LILI</name>
<dbReference type="Proteomes" id="UP001055439">
    <property type="component" value="Chromosome 8"/>
</dbReference>